<dbReference type="InterPro" id="IPR050979">
    <property type="entry name" value="LD-transpeptidase"/>
</dbReference>
<evidence type="ECO:0000256" key="3">
    <source>
        <dbReference type="ARBA" id="ARBA00022960"/>
    </source>
</evidence>
<evidence type="ECO:0000313" key="10">
    <source>
        <dbReference type="Proteomes" id="UP000188342"/>
    </source>
</evidence>
<feature type="signal peptide" evidence="7">
    <location>
        <begin position="1"/>
        <end position="30"/>
    </location>
</feature>
<evidence type="ECO:0000256" key="6">
    <source>
        <dbReference type="PROSITE-ProRule" id="PRU01373"/>
    </source>
</evidence>
<dbReference type="RefSeq" id="WP_179110642.1">
    <property type="nucleotide sequence ID" value="NZ_FUKQ01000029.1"/>
</dbReference>
<evidence type="ECO:0000259" key="8">
    <source>
        <dbReference type="PROSITE" id="PS52029"/>
    </source>
</evidence>
<dbReference type="PANTHER" id="PTHR30582">
    <property type="entry name" value="L,D-TRANSPEPTIDASE"/>
    <property type="match status" value="1"/>
</dbReference>
<evidence type="ECO:0000313" key="9">
    <source>
        <dbReference type="EMBL" id="SJN31091.1"/>
    </source>
</evidence>
<dbReference type="GO" id="GO:0005576">
    <property type="term" value="C:extracellular region"/>
    <property type="evidence" value="ECO:0007669"/>
    <property type="project" value="TreeGrafter"/>
</dbReference>
<dbReference type="Pfam" id="PF01471">
    <property type="entry name" value="PG_binding_1"/>
    <property type="match status" value="2"/>
</dbReference>
<feature type="chain" id="PRO_5012481327" evidence="7">
    <location>
        <begin position="31"/>
        <end position="340"/>
    </location>
</feature>
<evidence type="ECO:0000256" key="4">
    <source>
        <dbReference type="ARBA" id="ARBA00022984"/>
    </source>
</evidence>
<evidence type="ECO:0000256" key="5">
    <source>
        <dbReference type="ARBA" id="ARBA00023316"/>
    </source>
</evidence>
<dbReference type="GO" id="GO:0071972">
    <property type="term" value="F:peptidoglycan L,D-transpeptidase activity"/>
    <property type="evidence" value="ECO:0007669"/>
    <property type="project" value="TreeGrafter"/>
</dbReference>
<feature type="domain" description="L,D-TPase catalytic" evidence="8">
    <location>
        <begin position="226"/>
        <end position="339"/>
    </location>
</feature>
<dbReference type="GO" id="GO:0016740">
    <property type="term" value="F:transferase activity"/>
    <property type="evidence" value="ECO:0007669"/>
    <property type="project" value="UniProtKB-KW"/>
</dbReference>
<dbReference type="SUPFAM" id="SSF47090">
    <property type="entry name" value="PGBD-like"/>
    <property type="match status" value="2"/>
</dbReference>
<gene>
    <name evidence="9" type="ORF">FM114_07390</name>
</gene>
<reference evidence="9 10" key="1">
    <citation type="submission" date="2017-02" db="EMBL/GenBank/DDBJ databases">
        <authorList>
            <person name="Peterson S.W."/>
        </authorList>
    </citation>
    <scope>NUCLEOTIDE SEQUENCE [LARGE SCALE GENOMIC DNA]</scope>
    <source>
        <strain evidence="9 10">LSP_Lj1</strain>
    </source>
</reference>
<dbReference type="PANTHER" id="PTHR30582:SF33">
    <property type="entry name" value="EXPORTED PROTEIN"/>
    <property type="match status" value="1"/>
</dbReference>
<evidence type="ECO:0000256" key="2">
    <source>
        <dbReference type="ARBA" id="ARBA00022679"/>
    </source>
</evidence>
<keyword evidence="4 6" id="KW-0573">Peptidoglycan synthesis</keyword>
<dbReference type="CDD" id="cd16913">
    <property type="entry name" value="YkuD_like"/>
    <property type="match status" value="1"/>
</dbReference>
<dbReference type="InterPro" id="IPR005490">
    <property type="entry name" value="LD_TPept_cat_dom"/>
</dbReference>
<dbReference type="EMBL" id="FUKQ01000029">
    <property type="protein sequence ID" value="SJN31091.1"/>
    <property type="molecule type" value="Genomic_DNA"/>
</dbReference>
<protein>
    <submittedName>
        <fullName evidence="9">Putative lipoprotein</fullName>
    </submittedName>
</protein>
<dbReference type="AlphaFoldDB" id="A0A1R4JFX4"/>
<dbReference type="Proteomes" id="UP000188342">
    <property type="component" value="Unassembled WGS sequence"/>
</dbReference>
<feature type="active site" description="Proton donor/acceptor" evidence="6">
    <location>
        <position position="296"/>
    </location>
</feature>
<dbReference type="PROSITE" id="PS52029">
    <property type="entry name" value="LD_TPASE"/>
    <property type="match status" value="1"/>
</dbReference>
<feature type="active site" description="Nucleophile" evidence="6">
    <location>
        <position position="314"/>
    </location>
</feature>
<dbReference type="InterPro" id="IPR038063">
    <property type="entry name" value="Transpep_catalytic_dom"/>
</dbReference>
<sequence>MTTKISRAVVAAAAAAAMMATPSLTTPAHAAPMPSAPIASPNAVVAKLGSRGATVKSIQYNLYKLGLLSSDSITSYYGTKTQAAVKKFQDLRGRRMTGVVTKYDYALITKFGAAVKPAAKKPAAKTPAAKKPTSQNTVVAKLGSRGATVKSIQYNLSKVGLLSSDSITSYYGTKTQAAVKKFQDLRGRKMTGVVTKYDYALITKFGAAAKATKPRARLDGRCLTGRAICIDKGDRKMYWVINGSVKATYQVRTGRASLPTRSGSFQVYLKHPNWYSTLYHVYMPYTMFFSGGQAVHYSSEFARIGYSGAGSHGCVNMNSRSDAKWLYSQVRVGDKVIVTA</sequence>
<dbReference type="UniPathway" id="UPA00219"/>
<keyword evidence="9" id="KW-0449">Lipoprotein</keyword>
<dbReference type="Pfam" id="PF03734">
    <property type="entry name" value="YkuD"/>
    <property type="match status" value="1"/>
</dbReference>
<keyword evidence="10" id="KW-1185">Reference proteome</keyword>
<keyword evidence="5 6" id="KW-0961">Cell wall biogenesis/degradation</keyword>
<dbReference type="GO" id="GO:0071555">
    <property type="term" value="P:cell wall organization"/>
    <property type="evidence" value="ECO:0007669"/>
    <property type="project" value="UniProtKB-UniRule"/>
</dbReference>
<comment type="pathway">
    <text evidence="1 6">Cell wall biogenesis; peptidoglycan biosynthesis.</text>
</comment>
<dbReference type="Gene3D" id="1.10.101.10">
    <property type="entry name" value="PGBD-like superfamily/PGBD"/>
    <property type="match status" value="2"/>
</dbReference>
<keyword evidence="3 6" id="KW-0133">Cell shape</keyword>
<evidence type="ECO:0000256" key="7">
    <source>
        <dbReference type="SAM" id="SignalP"/>
    </source>
</evidence>
<dbReference type="GO" id="GO:0018104">
    <property type="term" value="P:peptidoglycan-protein cross-linking"/>
    <property type="evidence" value="ECO:0007669"/>
    <property type="project" value="TreeGrafter"/>
</dbReference>
<dbReference type="InterPro" id="IPR036366">
    <property type="entry name" value="PGBDSf"/>
</dbReference>
<dbReference type="SUPFAM" id="SSF141523">
    <property type="entry name" value="L,D-transpeptidase catalytic domain-like"/>
    <property type="match status" value="1"/>
</dbReference>
<proteinExistence type="predicted"/>
<dbReference type="InterPro" id="IPR002477">
    <property type="entry name" value="Peptidoglycan-bd-like"/>
</dbReference>
<name>A0A1R4JFX4_9ACTN</name>
<dbReference type="InterPro" id="IPR036365">
    <property type="entry name" value="PGBD-like_sf"/>
</dbReference>
<dbReference type="STRING" id="1255658.FM114_07390"/>
<accession>A0A1R4JFX4</accession>
<evidence type="ECO:0000256" key="1">
    <source>
        <dbReference type="ARBA" id="ARBA00004752"/>
    </source>
</evidence>
<keyword evidence="2" id="KW-0808">Transferase</keyword>
<organism evidence="9 10">
    <name type="scientific">Luteococcus japonicus LSP_Lj1</name>
    <dbReference type="NCBI Taxonomy" id="1255658"/>
    <lineage>
        <taxon>Bacteria</taxon>
        <taxon>Bacillati</taxon>
        <taxon>Actinomycetota</taxon>
        <taxon>Actinomycetes</taxon>
        <taxon>Propionibacteriales</taxon>
        <taxon>Propionibacteriaceae</taxon>
        <taxon>Luteococcus</taxon>
    </lineage>
</organism>
<dbReference type="GO" id="GO:0008360">
    <property type="term" value="P:regulation of cell shape"/>
    <property type="evidence" value="ECO:0007669"/>
    <property type="project" value="UniProtKB-UniRule"/>
</dbReference>
<keyword evidence="7" id="KW-0732">Signal</keyword>
<dbReference type="Gene3D" id="2.40.440.10">
    <property type="entry name" value="L,D-transpeptidase catalytic domain-like"/>
    <property type="match status" value="1"/>
</dbReference>